<feature type="compositionally biased region" description="Polar residues" evidence="2">
    <location>
        <begin position="1077"/>
        <end position="1087"/>
    </location>
</feature>
<organism evidence="4 5">
    <name type="scientific">Acanthaster planci</name>
    <name type="common">Crown-of-thorns starfish</name>
    <dbReference type="NCBI Taxonomy" id="133434"/>
    <lineage>
        <taxon>Eukaryota</taxon>
        <taxon>Metazoa</taxon>
        <taxon>Echinodermata</taxon>
        <taxon>Eleutherozoa</taxon>
        <taxon>Asterozoa</taxon>
        <taxon>Asteroidea</taxon>
        <taxon>Valvatacea</taxon>
        <taxon>Valvatida</taxon>
        <taxon>Acanthasteridae</taxon>
        <taxon>Acanthaster</taxon>
    </lineage>
</organism>
<name>A0A8B7YQJ5_ACAPL</name>
<feature type="compositionally biased region" description="Low complexity" evidence="2">
    <location>
        <begin position="1127"/>
        <end position="1136"/>
    </location>
</feature>
<dbReference type="Proteomes" id="UP000694845">
    <property type="component" value="Unplaced"/>
</dbReference>
<dbReference type="GO" id="GO:0005737">
    <property type="term" value="C:cytoplasm"/>
    <property type="evidence" value="ECO:0007669"/>
    <property type="project" value="TreeGrafter"/>
</dbReference>
<evidence type="ECO:0000256" key="1">
    <source>
        <dbReference type="ARBA" id="ARBA00022786"/>
    </source>
</evidence>
<dbReference type="PROSITE" id="PS50181">
    <property type="entry name" value="FBOX"/>
    <property type="match status" value="1"/>
</dbReference>
<accession>A0A8B7YQJ5</accession>
<feature type="compositionally biased region" description="Polar residues" evidence="2">
    <location>
        <begin position="701"/>
        <end position="711"/>
    </location>
</feature>
<dbReference type="InterPro" id="IPR032675">
    <property type="entry name" value="LRR_dom_sf"/>
</dbReference>
<dbReference type="OMA" id="NTWEDEV"/>
<dbReference type="OrthoDB" id="10257471at2759"/>
<feature type="region of interest" description="Disordered" evidence="2">
    <location>
        <begin position="173"/>
        <end position="197"/>
    </location>
</feature>
<feature type="region of interest" description="Disordered" evidence="2">
    <location>
        <begin position="498"/>
        <end position="530"/>
    </location>
</feature>
<feature type="region of interest" description="Disordered" evidence="2">
    <location>
        <begin position="992"/>
        <end position="1013"/>
    </location>
</feature>
<feature type="compositionally biased region" description="Polar residues" evidence="2">
    <location>
        <begin position="759"/>
        <end position="771"/>
    </location>
</feature>
<evidence type="ECO:0000256" key="2">
    <source>
        <dbReference type="SAM" id="MobiDB-lite"/>
    </source>
</evidence>
<feature type="compositionally biased region" description="Basic and acidic residues" evidence="2">
    <location>
        <begin position="782"/>
        <end position="791"/>
    </location>
</feature>
<feature type="region of interest" description="Disordered" evidence="2">
    <location>
        <begin position="1041"/>
        <end position="1087"/>
    </location>
</feature>
<evidence type="ECO:0000313" key="4">
    <source>
        <dbReference type="Proteomes" id="UP000694845"/>
    </source>
</evidence>
<feature type="compositionally biased region" description="Basic and acidic residues" evidence="2">
    <location>
        <begin position="1215"/>
        <end position="1228"/>
    </location>
</feature>
<feature type="compositionally biased region" description="Polar residues" evidence="2">
    <location>
        <begin position="1041"/>
        <end position="1063"/>
    </location>
</feature>
<dbReference type="Pfam" id="PF25372">
    <property type="entry name" value="DUF7885"/>
    <property type="match status" value="2"/>
</dbReference>
<evidence type="ECO:0000313" key="5">
    <source>
        <dbReference type="RefSeq" id="XP_022094947.1"/>
    </source>
</evidence>
<dbReference type="SMART" id="SM00367">
    <property type="entry name" value="LRR_CC"/>
    <property type="match status" value="9"/>
</dbReference>
<dbReference type="GeneID" id="110981594"/>
<feature type="domain" description="F-box" evidence="3">
    <location>
        <begin position="1276"/>
        <end position="1322"/>
    </location>
</feature>
<dbReference type="Pfam" id="PF12937">
    <property type="entry name" value="F-box-like"/>
    <property type="match status" value="1"/>
</dbReference>
<keyword evidence="4" id="KW-1185">Reference proteome</keyword>
<protein>
    <submittedName>
        <fullName evidence="5">Uncharacterized protein LOC110981594 isoform X1</fullName>
    </submittedName>
</protein>
<feature type="region of interest" description="Disordered" evidence="2">
    <location>
        <begin position="1104"/>
        <end position="1228"/>
    </location>
</feature>
<dbReference type="Gene3D" id="3.80.10.10">
    <property type="entry name" value="Ribonuclease Inhibitor"/>
    <property type="match status" value="2"/>
</dbReference>
<feature type="region of interest" description="Disordered" evidence="2">
    <location>
        <begin position="743"/>
        <end position="814"/>
    </location>
</feature>
<dbReference type="PANTHER" id="PTHR13382:SF70">
    <property type="entry name" value="ANTAGONIST OF MITOTIC EXIT NETWORK 1 HOMOLOG"/>
    <property type="match status" value="1"/>
</dbReference>
<dbReference type="PANTHER" id="PTHR13382">
    <property type="entry name" value="MITOCHONDRIAL ATP SYNTHASE COUPLING FACTOR B"/>
    <property type="match status" value="1"/>
</dbReference>
<dbReference type="CDD" id="cd22139">
    <property type="entry name" value="F-box_unchar"/>
    <property type="match status" value="1"/>
</dbReference>
<reference evidence="5" key="1">
    <citation type="submission" date="2025-08" db="UniProtKB">
        <authorList>
            <consortium name="RefSeq"/>
        </authorList>
    </citation>
    <scope>IDENTIFICATION</scope>
</reference>
<feature type="compositionally biased region" description="Basic and acidic residues" evidence="2">
    <location>
        <begin position="505"/>
        <end position="523"/>
    </location>
</feature>
<dbReference type="RefSeq" id="XP_022094947.1">
    <property type="nucleotide sequence ID" value="XM_022239255.1"/>
</dbReference>
<dbReference type="SUPFAM" id="SSF52047">
    <property type="entry name" value="RNI-like"/>
    <property type="match status" value="1"/>
</dbReference>
<feature type="region of interest" description="Disordered" evidence="2">
    <location>
        <begin position="681"/>
        <end position="716"/>
    </location>
</feature>
<gene>
    <name evidence="5" type="primary">LOC110981594</name>
</gene>
<dbReference type="SMART" id="SM00256">
    <property type="entry name" value="FBOX"/>
    <property type="match status" value="1"/>
</dbReference>
<keyword evidence="1" id="KW-0833">Ubl conjugation pathway</keyword>
<dbReference type="InterPro" id="IPR050648">
    <property type="entry name" value="F-box_LRR-repeat"/>
</dbReference>
<dbReference type="InterPro" id="IPR001810">
    <property type="entry name" value="F-box_dom"/>
</dbReference>
<feature type="compositionally biased region" description="Basic and acidic residues" evidence="2">
    <location>
        <begin position="1113"/>
        <end position="1126"/>
    </location>
</feature>
<feature type="region of interest" description="Disordered" evidence="2">
    <location>
        <begin position="224"/>
        <end position="247"/>
    </location>
</feature>
<dbReference type="InterPro" id="IPR057207">
    <property type="entry name" value="FBXL15_LRR"/>
</dbReference>
<dbReference type="KEGG" id="aplc:110981594"/>
<sequence>MTPSENHSLNQPHACRADYQPASLAFPAACRLDCIDTMESARKPQLHDLRQRRLAYFDQRYPPTPPTEPKPSSNVHIIPERILNGRDGKKASESYGNAAYNKTGAIPKSHKKIQRDIDFLDANRRHGLNSDSMESTEEHGFSYQLVAAKKESVNQKLSSQEFEIHVSRDVDNLFQSNRTRPRTPGQTPKEKLDKFHPSVPVQSSAIDAASMDYERKLINDLQKPDRQKTNHHIRNSQGKIVGNSPWTHDHLDSRMKHLKRFLYKQDEAVSPAIKVAAEHDALHAQNILHQMSQVRKLRAQMHGELMSNFSEQEFGLNPMSKSDYQSLSSGEATDISSLKNGHVFDCSTAKHQEPSKMDVYSSKTDFLGASKSLSAPPANHSILQLEKEDTDADCTGKQDKIASNDNLDDEMTFDLGELQEAAKQGDDILRKYIQSLSKNLKKKKRLTESVGENTKNDFKPNVLEKDMKKQEEQLVEKKLSSLPGYSKIVNAEFSAEQDTGIAPAHESKTAEKSTAERQYRPKVADPSVTSRELQDLGLYQDLVDKKHNTPDHDATLLHIQCKSDQSRTDHLNGMVGDSTDDEDLGLITHRPQQRPLSPLKQVYVNNKVKHVEISDDSTHPVQKYQYNADNSPSDLNDLWLTMQPKNATPIENHSELEVHDNSQFSHDVHKSQLSSESIINSMEESEDDRVRKPPPSYEKLFSNSTALSSDNIPFPHPSGTEIGNFVCSEQSTDSDLDMQAHKNLKPKLMPNPPQEKKSNSSFKRQKPTIQLTTGKKSPKPPKTPERHMHGIREHHKRERESRRQLSACKSQSRSVEKDVENLQKFQKDVQGAYQSSPLQKEDTVGSKEIREVNRIFKTSSSKRSEKVLNVGPSGDSEPVIVAQRQIAKLCQHCSNIYQNNQSQCEVCGTLRHNKPYAPVESVTPSINAQLKDLSLGGDATTRSHLTTGSAWDIEISAQTRDKNFSRVEEDDESFVMDKIASFVPKLIQEQGVVEESENPGDPVLSDETGAGDASHSYEALPMRVDAWLAANNSSRLPLNTTCINDNSFGPPNHDNSSDQLQQSTEEDETEQKGTFDLPSQVNLSNHHLPQNGCVSSCIEDHELKQIKPLPSSEEPKRGTGRRESAKTKSSVSKSKTGQLIDQPMYNRRWATSSSTWGTRQSVGRVRSSLKDSTSGSPVMQRKRPSSAQHQVPLHKSEVEPRMRVHRTQPKSASWKCRDSKDVNSRQRSSDLKEEFLTVNMAQIDEGLASRALNASHSMLPLTLKLISDSPRGNDGLSIWELLPDEILLHVFRYLSYKDLIHCAASCSRFHRIVMDDSLWRTIKLHKRQLSDFSLTQIGERHPVNLSLTQCHSNIVTENGLRNLFRSCTDTLQELNVSGCTGGELTGDSLLLHASRCHHLMSLDASWCQATDNGLSAISESCHRLTSLCLNGCQSVSDECLTRVIKKHGKSLRVLEVLGCVQLSPETLQLIGCECRHLHTLNIGQCYKVTDECISQLVCYLRNLKHLDLRGCKQIRDTCVRKIVRNCKYLETLVLANCTHITNASLVEMATYLPTIRSLDVSGCKKVSNEGVRSLATCCHNLTSLDVSSTGVDNKSVSALANYCSKTLVAVRFNCCKDITEMAIVKLLKNCKKLDTLHLYGVKGLRNLGVLKLQYPCLQFE</sequence>
<evidence type="ECO:0000259" key="3">
    <source>
        <dbReference type="PROSITE" id="PS50181"/>
    </source>
</evidence>
<dbReference type="InterPro" id="IPR006553">
    <property type="entry name" value="Leu-rich_rpt_Cys-con_subtyp"/>
</dbReference>
<feature type="compositionally biased region" description="Polar residues" evidence="2">
    <location>
        <begin position="1149"/>
        <end position="1161"/>
    </location>
</feature>
<proteinExistence type="predicted"/>